<keyword evidence="5" id="KW-1185">Reference proteome</keyword>
<dbReference type="EMBL" id="VZZJ01000002">
    <property type="protein sequence ID" value="KAB1075705.1"/>
    <property type="molecule type" value="Genomic_DNA"/>
</dbReference>
<accession>A0A6N6N0F6</accession>
<dbReference type="Proteomes" id="UP000441523">
    <property type="component" value="Unassembled WGS sequence"/>
</dbReference>
<dbReference type="NCBIfam" id="TIGR02098">
    <property type="entry name" value="MJ0042_CXXC"/>
    <property type="match status" value="1"/>
</dbReference>
<evidence type="ECO:0000259" key="3">
    <source>
        <dbReference type="Pfam" id="PF13717"/>
    </source>
</evidence>
<proteinExistence type="predicted"/>
<keyword evidence="2" id="KW-1133">Transmembrane helix</keyword>
<gene>
    <name evidence="4" type="ORF">F6X51_03275</name>
</gene>
<reference evidence="4 5" key="1">
    <citation type="submission" date="2019-09" db="EMBL/GenBank/DDBJ databases">
        <title>YIM 132548 draft genome.</title>
        <authorList>
            <person name="Jiang L."/>
        </authorList>
    </citation>
    <scope>NUCLEOTIDE SEQUENCE [LARGE SCALE GENOMIC DNA]</scope>
    <source>
        <strain evidence="4 5">YIM 132548</strain>
    </source>
</reference>
<dbReference type="InterPro" id="IPR011723">
    <property type="entry name" value="Znf/thioredoxin_put"/>
</dbReference>
<keyword evidence="2" id="KW-0812">Transmembrane</keyword>
<evidence type="ECO:0000313" key="4">
    <source>
        <dbReference type="EMBL" id="KAB1075705.1"/>
    </source>
</evidence>
<dbReference type="Pfam" id="PF13717">
    <property type="entry name" value="Zn_ribbon_4"/>
    <property type="match status" value="1"/>
</dbReference>
<sequence length="273" mass="28135">MLIVCPACASQYRIEADRVGMEGRSVRCAACRETWFITPADVLAGRAEELDIERFGADAVAEAEARAAAGAVVENVPPRPDAGAGARTGARAGAKPRVRTGTAGGWARKGRLGLAGISPVAAAALVLLAGIPLGLLARSTVVRAMPQTAGLYARIGLPVNLRGLEMRDVVAFMNPADAGRPVELVIEGDVVGLARDGVLVTAIEVEVRDALDHPLRVLTAPAPRPFLAQGESARFRASFADAPAQGRAIALRFAPVQAAAAAAAPERAPAAPH</sequence>
<keyword evidence="2" id="KW-0472">Membrane</keyword>
<evidence type="ECO:0000256" key="2">
    <source>
        <dbReference type="SAM" id="Phobius"/>
    </source>
</evidence>
<organism evidence="4 5">
    <name type="scientific">Methylobacterium planeticum</name>
    <dbReference type="NCBI Taxonomy" id="2615211"/>
    <lineage>
        <taxon>Bacteria</taxon>
        <taxon>Pseudomonadati</taxon>
        <taxon>Pseudomonadota</taxon>
        <taxon>Alphaproteobacteria</taxon>
        <taxon>Hyphomicrobiales</taxon>
        <taxon>Methylobacteriaceae</taxon>
        <taxon>Methylobacterium</taxon>
    </lineage>
</organism>
<evidence type="ECO:0000313" key="5">
    <source>
        <dbReference type="Proteomes" id="UP000441523"/>
    </source>
</evidence>
<feature type="transmembrane region" description="Helical" evidence="2">
    <location>
        <begin position="112"/>
        <end position="137"/>
    </location>
</feature>
<name>A0A6N6N0F6_9HYPH</name>
<feature type="compositionally biased region" description="Low complexity" evidence="1">
    <location>
        <begin position="81"/>
        <end position="95"/>
    </location>
</feature>
<dbReference type="AlphaFoldDB" id="A0A6N6N0F6"/>
<feature type="domain" description="Zinc finger/thioredoxin putative" evidence="3">
    <location>
        <begin position="1"/>
        <end position="36"/>
    </location>
</feature>
<dbReference type="RefSeq" id="WP_150961768.1">
    <property type="nucleotide sequence ID" value="NZ_VZZJ01000002.1"/>
</dbReference>
<feature type="region of interest" description="Disordered" evidence="1">
    <location>
        <begin position="78"/>
        <end position="102"/>
    </location>
</feature>
<comment type="caution">
    <text evidence="4">The sequence shown here is derived from an EMBL/GenBank/DDBJ whole genome shotgun (WGS) entry which is preliminary data.</text>
</comment>
<protein>
    <recommendedName>
        <fullName evidence="3">Zinc finger/thioredoxin putative domain-containing protein</fullName>
    </recommendedName>
</protein>
<evidence type="ECO:0000256" key="1">
    <source>
        <dbReference type="SAM" id="MobiDB-lite"/>
    </source>
</evidence>